<accession>A0ABQ9I467</accession>
<reference evidence="1 2" key="1">
    <citation type="submission" date="2023-02" db="EMBL/GenBank/DDBJ databases">
        <title>LHISI_Scaffold_Assembly.</title>
        <authorList>
            <person name="Stuart O.P."/>
            <person name="Cleave R."/>
            <person name="Magrath M.J.L."/>
            <person name="Mikheyev A.S."/>
        </authorList>
    </citation>
    <scope>NUCLEOTIDE SEQUENCE [LARGE SCALE GENOMIC DNA]</scope>
    <source>
        <strain evidence="1">Daus_M_001</strain>
        <tissue evidence="1">Leg muscle</tissue>
    </source>
</reference>
<feature type="non-terminal residue" evidence="1">
    <location>
        <position position="253"/>
    </location>
</feature>
<proteinExistence type="predicted"/>
<name>A0ABQ9I467_9NEOP</name>
<evidence type="ECO:0000313" key="2">
    <source>
        <dbReference type="Proteomes" id="UP001159363"/>
    </source>
</evidence>
<evidence type="ECO:0000313" key="1">
    <source>
        <dbReference type="EMBL" id="KAJ8891434.1"/>
    </source>
</evidence>
<gene>
    <name evidence="1" type="ORF">PR048_003962</name>
</gene>
<organism evidence="1 2">
    <name type="scientific">Dryococelus australis</name>
    <dbReference type="NCBI Taxonomy" id="614101"/>
    <lineage>
        <taxon>Eukaryota</taxon>
        <taxon>Metazoa</taxon>
        <taxon>Ecdysozoa</taxon>
        <taxon>Arthropoda</taxon>
        <taxon>Hexapoda</taxon>
        <taxon>Insecta</taxon>
        <taxon>Pterygota</taxon>
        <taxon>Neoptera</taxon>
        <taxon>Polyneoptera</taxon>
        <taxon>Phasmatodea</taxon>
        <taxon>Verophasmatodea</taxon>
        <taxon>Anareolatae</taxon>
        <taxon>Phasmatidae</taxon>
        <taxon>Eurycanthinae</taxon>
        <taxon>Dryococelus</taxon>
    </lineage>
</organism>
<keyword evidence="2" id="KW-1185">Reference proteome</keyword>
<sequence>MGPAYAQYVSHKPLKIHAPTTFTCQKPNATHFSLLDFFISTSDISINNIHVNYSGTSDHFPVVGLLDSCYHSSPPLPKFNFQKTNWELFQNMLSESIDLSISQNNSQFIDNQIETLTSAIHTASNIAIPKHIPPLINGNEIHESTSQKAEKLARHFKATYAQPNLPCALSQPPNPRPKLVTLGELTFILTKTLTTSTASGNDNIPNTILIHLPRKAIIILTRIYNAAIVYPHFRTNWKRAIREPIAKPNKNPS</sequence>
<dbReference type="Proteomes" id="UP001159363">
    <property type="component" value="Chromosome 2"/>
</dbReference>
<protein>
    <recommendedName>
        <fullName evidence="3">Reverse transcriptase</fullName>
    </recommendedName>
</protein>
<evidence type="ECO:0008006" key="3">
    <source>
        <dbReference type="Google" id="ProtNLM"/>
    </source>
</evidence>
<comment type="caution">
    <text evidence="1">The sequence shown here is derived from an EMBL/GenBank/DDBJ whole genome shotgun (WGS) entry which is preliminary data.</text>
</comment>
<dbReference type="EMBL" id="JARBHB010000002">
    <property type="protein sequence ID" value="KAJ8891434.1"/>
    <property type="molecule type" value="Genomic_DNA"/>
</dbReference>